<evidence type="ECO:0000313" key="1">
    <source>
        <dbReference type="EMBL" id="BDI33781.1"/>
    </source>
</evidence>
<dbReference type="EMBL" id="AP025739">
    <property type="protein sequence ID" value="BDI33781.1"/>
    <property type="molecule type" value="Genomic_DNA"/>
</dbReference>
<dbReference type="PROSITE" id="PS50932">
    <property type="entry name" value="HTH_LACI_2"/>
    <property type="match status" value="1"/>
</dbReference>
<organism evidence="1 2">
    <name type="scientific">Capsulimonas corticalis</name>
    <dbReference type="NCBI Taxonomy" id="2219043"/>
    <lineage>
        <taxon>Bacteria</taxon>
        <taxon>Bacillati</taxon>
        <taxon>Armatimonadota</taxon>
        <taxon>Armatimonadia</taxon>
        <taxon>Capsulimonadales</taxon>
        <taxon>Capsulimonadaceae</taxon>
        <taxon>Capsulimonas</taxon>
    </lineage>
</organism>
<dbReference type="SMART" id="SM00354">
    <property type="entry name" value="HTH_LACI"/>
    <property type="match status" value="1"/>
</dbReference>
<sequence length="340" mass="35806">MVTIHDVARASGVAISTVSNVLTNANRPVSAAVREKVLRAAQDLNYYPNTTAQALVRRRTDTIGVVSALVSASEIATNSYILGIMQGILAAAEEAQQNVTLYTHHWRGARESSPVFRDRRTDGLLLIVPPTDSDILAALSSLSVPLVTVSAIEVAGVPSVDVDDRMGASLAVAHLADLGHRRIAYIQGNENHVSTRHRLGGFLTEMAARGLEMPADAIRSADYDGGGAAEACAALLERPERPTALFAANDNIAVAALRAAKDMGLRVPGDLSIIGYDDAPSAALVTPALTTIRQPLAAMGAAAARTLARVIDGKESVEMRQLLQPELVVRESTAPIGRSA</sequence>
<dbReference type="Gene3D" id="1.10.260.40">
    <property type="entry name" value="lambda repressor-like DNA-binding domains"/>
    <property type="match status" value="1"/>
</dbReference>
<dbReference type="SUPFAM" id="SSF47413">
    <property type="entry name" value="lambda repressor-like DNA-binding domains"/>
    <property type="match status" value="1"/>
</dbReference>
<gene>
    <name evidence="1" type="ORF">CCAX7_58320</name>
</gene>
<protein>
    <submittedName>
        <fullName evidence="1">LacI family transcriptional regulator</fullName>
    </submittedName>
</protein>
<dbReference type="InterPro" id="IPR000843">
    <property type="entry name" value="HTH_LacI"/>
</dbReference>
<dbReference type="CDD" id="cd06267">
    <property type="entry name" value="PBP1_LacI_sugar_binding-like"/>
    <property type="match status" value="1"/>
</dbReference>
<evidence type="ECO:0000313" key="2">
    <source>
        <dbReference type="Proteomes" id="UP000287394"/>
    </source>
</evidence>
<dbReference type="Gene3D" id="3.40.50.2300">
    <property type="match status" value="2"/>
</dbReference>
<dbReference type="GO" id="GO:0000976">
    <property type="term" value="F:transcription cis-regulatory region binding"/>
    <property type="evidence" value="ECO:0007669"/>
    <property type="project" value="TreeGrafter"/>
</dbReference>
<dbReference type="AlphaFoldDB" id="A0A402CZZ5"/>
<name>A0A402CZZ5_9BACT</name>
<dbReference type="GO" id="GO:0003700">
    <property type="term" value="F:DNA-binding transcription factor activity"/>
    <property type="evidence" value="ECO:0007669"/>
    <property type="project" value="TreeGrafter"/>
</dbReference>
<reference evidence="1 2" key="1">
    <citation type="journal article" date="2019" name="Int. J. Syst. Evol. Microbiol.">
        <title>Capsulimonas corticalis gen. nov., sp. nov., an aerobic capsulated bacterium, of a novel bacterial order, Capsulimonadales ord. nov., of the class Armatimonadia of the phylum Armatimonadetes.</title>
        <authorList>
            <person name="Li J."/>
            <person name="Kudo C."/>
            <person name="Tonouchi A."/>
        </authorList>
    </citation>
    <scope>NUCLEOTIDE SEQUENCE [LARGE SCALE GENOMIC DNA]</scope>
    <source>
        <strain evidence="1 2">AX-7</strain>
    </source>
</reference>
<dbReference type="KEGG" id="ccot:CCAX7_58320"/>
<dbReference type="RefSeq" id="WP_119322886.1">
    <property type="nucleotide sequence ID" value="NZ_AP025739.1"/>
</dbReference>
<dbReference type="SUPFAM" id="SSF53822">
    <property type="entry name" value="Periplasmic binding protein-like I"/>
    <property type="match status" value="1"/>
</dbReference>
<dbReference type="PANTHER" id="PTHR30146:SF109">
    <property type="entry name" value="HTH-TYPE TRANSCRIPTIONAL REGULATOR GALS"/>
    <property type="match status" value="1"/>
</dbReference>
<dbReference type="Proteomes" id="UP000287394">
    <property type="component" value="Chromosome"/>
</dbReference>
<keyword evidence="2" id="KW-1185">Reference proteome</keyword>
<dbReference type="FunCoup" id="A0A402CZZ5">
    <property type="interactions" value="93"/>
</dbReference>
<accession>A0A402CZZ5</accession>
<dbReference type="InterPro" id="IPR046335">
    <property type="entry name" value="LacI/GalR-like_sensor"/>
</dbReference>
<dbReference type="OrthoDB" id="9784962at2"/>
<dbReference type="CDD" id="cd01392">
    <property type="entry name" value="HTH_LacI"/>
    <property type="match status" value="1"/>
</dbReference>
<dbReference type="InterPro" id="IPR010982">
    <property type="entry name" value="Lambda_DNA-bd_dom_sf"/>
</dbReference>
<dbReference type="InterPro" id="IPR028082">
    <property type="entry name" value="Peripla_BP_I"/>
</dbReference>
<dbReference type="Pfam" id="PF00356">
    <property type="entry name" value="LacI"/>
    <property type="match status" value="1"/>
</dbReference>
<dbReference type="Pfam" id="PF13377">
    <property type="entry name" value="Peripla_BP_3"/>
    <property type="match status" value="1"/>
</dbReference>
<proteinExistence type="predicted"/>
<dbReference type="PANTHER" id="PTHR30146">
    <property type="entry name" value="LACI-RELATED TRANSCRIPTIONAL REPRESSOR"/>
    <property type="match status" value="1"/>
</dbReference>